<organism evidence="6 7">
    <name type="scientific">Burkholderia plantarii</name>
    <dbReference type="NCBI Taxonomy" id="41899"/>
    <lineage>
        <taxon>Bacteria</taxon>
        <taxon>Pseudomonadati</taxon>
        <taxon>Pseudomonadota</taxon>
        <taxon>Betaproteobacteria</taxon>
        <taxon>Burkholderiales</taxon>
        <taxon>Burkholderiaceae</taxon>
        <taxon>Burkholderia</taxon>
    </lineage>
</organism>
<dbReference type="PANTHER" id="PTHR30118:SF15">
    <property type="entry name" value="TRANSCRIPTIONAL REGULATORY PROTEIN"/>
    <property type="match status" value="1"/>
</dbReference>
<proteinExistence type="inferred from homology"/>
<dbReference type="GO" id="GO:0003700">
    <property type="term" value="F:DNA-binding transcription factor activity"/>
    <property type="evidence" value="ECO:0007669"/>
    <property type="project" value="InterPro"/>
</dbReference>
<dbReference type="Pfam" id="PF00126">
    <property type="entry name" value="HTH_1"/>
    <property type="match status" value="1"/>
</dbReference>
<keyword evidence="7" id="KW-1185">Reference proteome</keyword>
<evidence type="ECO:0000313" key="6">
    <source>
        <dbReference type="EMBL" id="AJK50273.1"/>
    </source>
</evidence>
<dbReference type="KEGG" id="bgp:BGL_2c22120"/>
<dbReference type="InterPro" id="IPR036390">
    <property type="entry name" value="WH_DNA-bd_sf"/>
</dbReference>
<dbReference type="InterPro" id="IPR005119">
    <property type="entry name" value="LysR_subst-bd"/>
</dbReference>
<keyword evidence="2" id="KW-0805">Transcription regulation</keyword>
<name>A0A0B6S3M7_BURPL</name>
<comment type="similarity">
    <text evidence="1">Belongs to the LysR transcriptional regulatory family.</text>
</comment>
<keyword evidence="3" id="KW-0238">DNA-binding</keyword>
<evidence type="ECO:0000256" key="2">
    <source>
        <dbReference type="ARBA" id="ARBA00023015"/>
    </source>
</evidence>
<dbReference type="CDD" id="cd08460">
    <property type="entry name" value="PBP2_DntR_like_1"/>
    <property type="match status" value="1"/>
</dbReference>
<dbReference type="HOGENOM" id="CLU_039613_39_3_4"/>
<accession>A0A0B6S3M7</accession>
<keyword evidence="4" id="KW-0804">Transcription</keyword>
<protein>
    <submittedName>
        <fullName evidence="6">Transcriptional regulator LysR family</fullName>
    </submittedName>
</protein>
<evidence type="ECO:0000256" key="3">
    <source>
        <dbReference type="ARBA" id="ARBA00023125"/>
    </source>
</evidence>
<dbReference type="Pfam" id="PF03466">
    <property type="entry name" value="LysR_substrate"/>
    <property type="match status" value="1"/>
</dbReference>
<dbReference type="SUPFAM" id="SSF46785">
    <property type="entry name" value="Winged helix' DNA-binding domain"/>
    <property type="match status" value="1"/>
</dbReference>
<dbReference type="InterPro" id="IPR036388">
    <property type="entry name" value="WH-like_DNA-bd_sf"/>
</dbReference>
<dbReference type="Gene3D" id="1.10.10.10">
    <property type="entry name" value="Winged helix-like DNA-binding domain superfamily/Winged helix DNA-binding domain"/>
    <property type="match status" value="1"/>
</dbReference>
<dbReference type="Proteomes" id="UP000031838">
    <property type="component" value="Chromosome 2"/>
</dbReference>
<reference evidence="7" key="1">
    <citation type="submission" date="2011-03" db="EMBL/GenBank/DDBJ databases">
        <authorList>
            <person name="Voget S."/>
            <person name="Streit W.R."/>
            <person name="Jaeger K.E."/>
            <person name="Daniel R."/>
        </authorList>
    </citation>
    <scope>NUCLEOTIDE SEQUENCE [LARGE SCALE GENOMIC DNA]</scope>
    <source>
        <strain evidence="7">PG1</strain>
    </source>
</reference>
<dbReference type="SUPFAM" id="SSF53850">
    <property type="entry name" value="Periplasmic binding protein-like II"/>
    <property type="match status" value="1"/>
</dbReference>
<dbReference type="AlphaFoldDB" id="A0A0B6S3M7"/>
<dbReference type="GO" id="GO:0003677">
    <property type="term" value="F:DNA binding"/>
    <property type="evidence" value="ECO:0007669"/>
    <property type="project" value="UniProtKB-KW"/>
</dbReference>
<evidence type="ECO:0000256" key="4">
    <source>
        <dbReference type="ARBA" id="ARBA00023163"/>
    </source>
</evidence>
<dbReference type="PANTHER" id="PTHR30118">
    <property type="entry name" value="HTH-TYPE TRANSCRIPTIONAL REGULATOR LEUO-RELATED"/>
    <property type="match status" value="1"/>
</dbReference>
<reference evidence="6 7" key="2">
    <citation type="journal article" date="2016" name="Appl. Microbiol. Biotechnol.">
        <title>Mutations improving production and secretion of extracellular lipase by Burkholderia glumae PG1.</title>
        <authorList>
            <person name="Knapp A."/>
            <person name="Voget S."/>
            <person name="Gao R."/>
            <person name="Zaburannyi N."/>
            <person name="Krysciak D."/>
            <person name="Breuer M."/>
            <person name="Hauer B."/>
            <person name="Streit W.R."/>
            <person name="Muller R."/>
            <person name="Daniel R."/>
            <person name="Jaeger K.E."/>
        </authorList>
    </citation>
    <scope>NUCLEOTIDE SEQUENCE [LARGE SCALE GENOMIC DNA]</scope>
    <source>
        <strain evidence="6 7">PG1</strain>
    </source>
</reference>
<feature type="domain" description="HTH lysR-type" evidence="5">
    <location>
        <begin position="12"/>
        <end position="69"/>
    </location>
</feature>
<evidence type="ECO:0000256" key="1">
    <source>
        <dbReference type="ARBA" id="ARBA00009437"/>
    </source>
</evidence>
<dbReference type="InterPro" id="IPR000847">
    <property type="entry name" value="LysR_HTH_N"/>
</dbReference>
<sequence>MAFRYAAGMSRVDLNLLTALDALLAERSVTAAARRLNLSVSAMSRTLTRLRAATGDRLLLQAGRTLVLTPYAEQLSTRLPELAREAQALLSPAAHRFDAATLEREFTLRVGEGFIDLLGAALMARIARAAPGVRLRFTPKPDWDARPLREGGIDLEIGTVRTSAPEMRTRRLFRDHYTGVARLGHPLLEGAAVGAASWAAGMHVMVARAGQADSPVDAALASLGLRRTVSMVVPSYPAAMQVARYSDLLAVVPHSCLGNAFAPNHAAANGLQGFALPLSMPAFDISAIWHPRLDQDPAQRWLRGEVLALGRAAYPRETAGEAP</sequence>
<dbReference type="EMBL" id="CP002581">
    <property type="protein sequence ID" value="AJK50273.1"/>
    <property type="molecule type" value="Genomic_DNA"/>
</dbReference>
<evidence type="ECO:0000313" key="7">
    <source>
        <dbReference type="Proteomes" id="UP000031838"/>
    </source>
</evidence>
<gene>
    <name evidence="6" type="ORF">BGL_2c22120</name>
</gene>
<dbReference type="Gene3D" id="3.40.190.10">
    <property type="entry name" value="Periplasmic binding protein-like II"/>
    <property type="match status" value="2"/>
</dbReference>
<evidence type="ECO:0000259" key="5">
    <source>
        <dbReference type="PROSITE" id="PS50931"/>
    </source>
</evidence>
<dbReference type="InterPro" id="IPR050389">
    <property type="entry name" value="LysR-type_TF"/>
</dbReference>
<dbReference type="PROSITE" id="PS50931">
    <property type="entry name" value="HTH_LYSR"/>
    <property type="match status" value="1"/>
</dbReference>